<feature type="region of interest" description="Disordered" evidence="1">
    <location>
        <begin position="14"/>
        <end position="36"/>
    </location>
</feature>
<sequence length="450" mass="49913">MALVAGEPKSYRWYPTPTSSLSSSPEGCSAPISSATAPISTPVSRVVEASSERKVSGLHTPAASGDFSNVPHPLPLGTVDTDNVDDLIERIRCSKTFDPLNVSEFYVPRDAWPALYEKISDEGIQILTVTWPTNVHEGYKWVVNSLIYITQQNKQFVFETNTRVQFLEGPHAGDARTPDFIFGRKVSDGPVQYFIIVESGFSQSSAKLESTAAMHLTRRDVIGVICIDFESKAFTNPSPNVPRPQLPVSRDEFLLGRTRPLGPIVHEGHTWAHAITGITLTIYMKASGEDASEAIKESWNVTPIKDDPDKKKGLHRRQSQIVSNLRLLTRGVIAATEFTRMFPTKNDFTIDWDGFYDDIGERLCADALVRYRAWAFPKDLCSSPNKLPLEIPTSSVKKRLRGILGLTDSDGSDDDDDEVHRPKKMKTGKYYSRGIRSSGCASFCAACVFF</sequence>
<dbReference type="Proteomes" id="UP001215280">
    <property type="component" value="Unassembled WGS sequence"/>
</dbReference>
<dbReference type="AlphaFoldDB" id="A0AAD7N8J8"/>
<proteinExistence type="predicted"/>
<reference evidence="2" key="1">
    <citation type="submission" date="2023-03" db="EMBL/GenBank/DDBJ databases">
        <title>Massive genome expansion in bonnet fungi (Mycena s.s.) driven by repeated elements and novel gene families across ecological guilds.</title>
        <authorList>
            <consortium name="Lawrence Berkeley National Laboratory"/>
            <person name="Harder C.B."/>
            <person name="Miyauchi S."/>
            <person name="Viragh M."/>
            <person name="Kuo A."/>
            <person name="Thoen E."/>
            <person name="Andreopoulos B."/>
            <person name="Lu D."/>
            <person name="Skrede I."/>
            <person name="Drula E."/>
            <person name="Henrissat B."/>
            <person name="Morin E."/>
            <person name="Kohler A."/>
            <person name="Barry K."/>
            <person name="LaButti K."/>
            <person name="Morin E."/>
            <person name="Salamov A."/>
            <person name="Lipzen A."/>
            <person name="Mereny Z."/>
            <person name="Hegedus B."/>
            <person name="Baldrian P."/>
            <person name="Stursova M."/>
            <person name="Weitz H."/>
            <person name="Taylor A."/>
            <person name="Grigoriev I.V."/>
            <person name="Nagy L.G."/>
            <person name="Martin F."/>
            <person name="Kauserud H."/>
        </authorList>
    </citation>
    <scope>NUCLEOTIDE SEQUENCE</scope>
    <source>
        <strain evidence="2">CBHHK188m</strain>
    </source>
</reference>
<gene>
    <name evidence="2" type="ORF">DFH07DRAFT_961915</name>
</gene>
<comment type="caution">
    <text evidence="2">The sequence shown here is derived from an EMBL/GenBank/DDBJ whole genome shotgun (WGS) entry which is preliminary data.</text>
</comment>
<accession>A0AAD7N8J8</accession>
<protein>
    <submittedName>
        <fullName evidence="2">Uncharacterized protein</fullName>
    </submittedName>
</protein>
<name>A0AAD7N8J8_9AGAR</name>
<evidence type="ECO:0000313" key="3">
    <source>
        <dbReference type="Proteomes" id="UP001215280"/>
    </source>
</evidence>
<evidence type="ECO:0000256" key="1">
    <source>
        <dbReference type="SAM" id="MobiDB-lite"/>
    </source>
</evidence>
<evidence type="ECO:0000313" key="2">
    <source>
        <dbReference type="EMBL" id="KAJ7749072.1"/>
    </source>
</evidence>
<feature type="compositionally biased region" description="Low complexity" evidence="1">
    <location>
        <begin position="15"/>
        <end position="36"/>
    </location>
</feature>
<organism evidence="2 3">
    <name type="scientific">Mycena maculata</name>
    <dbReference type="NCBI Taxonomy" id="230809"/>
    <lineage>
        <taxon>Eukaryota</taxon>
        <taxon>Fungi</taxon>
        <taxon>Dikarya</taxon>
        <taxon>Basidiomycota</taxon>
        <taxon>Agaricomycotina</taxon>
        <taxon>Agaricomycetes</taxon>
        <taxon>Agaricomycetidae</taxon>
        <taxon>Agaricales</taxon>
        <taxon>Marasmiineae</taxon>
        <taxon>Mycenaceae</taxon>
        <taxon>Mycena</taxon>
    </lineage>
</organism>
<keyword evidence="3" id="KW-1185">Reference proteome</keyword>
<dbReference type="EMBL" id="JARJLG010000087">
    <property type="protein sequence ID" value="KAJ7749072.1"/>
    <property type="molecule type" value="Genomic_DNA"/>
</dbReference>